<name>A0A6J5NIU4_9CAUD</name>
<protein>
    <submittedName>
        <fullName evidence="1">Uncharacterized protein</fullName>
    </submittedName>
</protein>
<reference evidence="1" key="1">
    <citation type="submission" date="2020-04" db="EMBL/GenBank/DDBJ databases">
        <authorList>
            <person name="Chiriac C."/>
            <person name="Salcher M."/>
            <person name="Ghai R."/>
            <person name="Kavagutti S V."/>
        </authorList>
    </citation>
    <scope>NUCLEOTIDE SEQUENCE</scope>
</reference>
<accession>A0A6J5NIU4</accession>
<proteinExistence type="predicted"/>
<dbReference type="EMBL" id="LR798327">
    <property type="protein sequence ID" value="CAB5224353.1"/>
    <property type="molecule type" value="Genomic_DNA"/>
</dbReference>
<gene>
    <name evidence="1" type="ORF">UFOVP705_21</name>
    <name evidence="2" type="ORF">UFOVP736_60</name>
</gene>
<dbReference type="EMBL" id="LR796685">
    <property type="protein sequence ID" value="CAB4158727.1"/>
    <property type="molecule type" value="Genomic_DNA"/>
</dbReference>
<sequence>MENQTDNSAPPVPLARLVERWVETAIRVQDTFGKIETAFMSSPENEVRSAIWDMFGEYTRTLAAQLSDDAEDARGWLEWFAWECDFGRKPMEMVFTNGETLLVVGASDLLAAIRTDEHGNRVWDSPLNS</sequence>
<organism evidence="1">
    <name type="scientific">uncultured Caudovirales phage</name>
    <dbReference type="NCBI Taxonomy" id="2100421"/>
    <lineage>
        <taxon>Viruses</taxon>
        <taxon>Duplodnaviria</taxon>
        <taxon>Heunggongvirae</taxon>
        <taxon>Uroviricota</taxon>
        <taxon>Caudoviricetes</taxon>
        <taxon>Peduoviridae</taxon>
        <taxon>Maltschvirus</taxon>
        <taxon>Maltschvirus maltsch</taxon>
    </lineage>
</organism>
<evidence type="ECO:0000313" key="2">
    <source>
        <dbReference type="EMBL" id="CAB5224353.1"/>
    </source>
</evidence>
<evidence type="ECO:0000313" key="1">
    <source>
        <dbReference type="EMBL" id="CAB4158727.1"/>
    </source>
</evidence>